<feature type="binding site" evidence="9">
    <location>
        <position position="211"/>
    </location>
    <ligand>
        <name>Mg(2+)</name>
        <dbReference type="ChEBI" id="CHEBI:18420"/>
        <label>2</label>
    </ligand>
</feature>
<comment type="function">
    <text evidence="9">Converts adenosine-3',5'-bisphosphate (PAP) to AMP.</text>
</comment>
<feature type="binding site" evidence="9">
    <location>
        <position position="211"/>
    </location>
    <ligand>
        <name>substrate</name>
    </ligand>
</feature>
<dbReference type="PROSITE" id="PS00630">
    <property type="entry name" value="IMP_2"/>
    <property type="match status" value="1"/>
</dbReference>
<evidence type="ECO:0000256" key="3">
    <source>
        <dbReference type="ARBA" id="ARBA00022475"/>
    </source>
</evidence>
<keyword evidence="5 9" id="KW-0479">Metal-binding</keyword>
<feature type="binding site" evidence="10">
    <location>
        <position position="84"/>
    </location>
    <ligand>
        <name>Mg(2+)</name>
        <dbReference type="ChEBI" id="CHEBI:18420"/>
        <label>1</label>
        <note>catalytic</note>
    </ligand>
</feature>
<keyword evidence="6 9" id="KW-0378">Hydrolase</keyword>
<dbReference type="EMBL" id="JADWYS010000001">
    <property type="protein sequence ID" value="MBG9389799.1"/>
    <property type="molecule type" value="Genomic_DNA"/>
</dbReference>
<comment type="catalytic activity">
    <reaction evidence="1 9">
        <text>adenosine 3',5'-bisphosphate + H2O = AMP + phosphate</text>
        <dbReference type="Rhea" id="RHEA:10040"/>
        <dbReference type="ChEBI" id="CHEBI:15377"/>
        <dbReference type="ChEBI" id="CHEBI:43474"/>
        <dbReference type="ChEBI" id="CHEBI:58343"/>
        <dbReference type="ChEBI" id="CHEBI:456215"/>
        <dbReference type="EC" id="3.1.3.7"/>
    </reaction>
</comment>
<comment type="subcellular location">
    <subcellularLocation>
        <location evidence="9">Cell inner membrane</location>
        <topology evidence="9">Peripheral membrane protein</topology>
        <orientation evidence="9">Cytoplasmic side</orientation>
    </subcellularLocation>
</comment>
<feature type="binding site" evidence="9">
    <location>
        <position position="68"/>
    </location>
    <ligand>
        <name>substrate</name>
    </ligand>
</feature>
<keyword evidence="3 9" id="KW-1003">Cell membrane</keyword>
<dbReference type="Gene3D" id="3.40.190.80">
    <property type="match status" value="1"/>
</dbReference>
<feature type="binding site" evidence="9">
    <location>
        <position position="84"/>
    </location>
    <ligand>
        <name>Mg(2+)</name>
        <dbReference type="ChEBI" id="CHEBI:18420"/>
        <label>2</label>
    </ligand>
</feature>
<dbReference type="GO" id="GO:0050427">
    <property type="term" value="P:3'-phosphoadenosine 5'-phosphosulfate metabolic process"/>
    <property type="evidence" value="ECO:0007669"/>
    <property type="project" value="TreeGrafter"/>
</dbReference>
<evidence type="ECO:0000256" key="7">
    <source>
        <dbReference type="ARBA" id="ARBA00022842"/>
    </source>
</evidence>
<dbReference type="NCBIfam" id="TIGR01331">
    <property type="entry name" value="bisphos_cysQ"/>
    <property type="match status" value="1"/>
</dbReference>
<proteinExistence type="inferred from homology"/>
<dbReference type="GO" id="GO:0000287">
    <property type="term" value="F:magnesium ion binding"/>
    <property type="evidence" value="ECO:0007669"/>
    <property type="project" value="UniProtKB-UniRule"/>
</dbReference>
<dbReference type="PANTHER" id="PTHR43028">
    <property type="entry name" value="3'(2'),5'-BISPHOSPHATE NUCLEOTIDASE 1"/>
    <property type="match status" value="1"/>
</dbReference>
<evidence type="ECO:0000256" key="10">
    <source>
        <dbReference type="PIRSR" id="PIRSR600760-2"/>
    </source>
</evidence>
<sequence>MQLSRSQLDTLCGIAEAAGREIMDVYAGDIAAWSKDDASPLTEADLRADRVIREGLERAFPGVYILSEESSSHGVQADVFFLVDPLDGTKEFLKRNDEFTVNIALVVDGRPVAGVVQAPALHELYFAAQGLGAWRRTASGDEPLRTSRCAGDTPVRVMGSRSHGGDALAGWLSRLGREHSFVAAGSSLKFCRIAQGEADVYPRHGPTSQWDTAAAHAVLEQAGGAVLDPSGAPLRYGPGRPILNPYFMALGDPAATFPSL</sequence>
<protein>
    <recommendedName>
        <fullName evidence="9">3'(2'),5'-bisphosphate nucleotidase CysQ</fullName>
        <ecNumber evidence="9">3.1.3.7</ecNumber>
    </recommendedName>
    <alternativeName>
        <fullName evidence="9">3'(2'),5-bisphosphonucleoside 3'(2')-phosphohydrolase</fullName>
    </alternativeName>
    <alternativeName>
        <fullName evidence="9">3'-phosphoadenosine 5'-phosphate phosphatase</fullName>
        <shortName evidence="9">PAP phosphatase</shortName>
    </alternativeName>
</protein>
<reference evidence="11" key="1">
    <citation type="submission" date="2020-11" db="EMBL/GenBank/DDBJ databases">
        <title>Bacterial whole genome sequence for Caenimonas sp. DR4.4.</title>
        <authorList>
            <person name="Le V."/>
            <person name="Ko S.-R."/>
            <person name="Ahn C.-Y."/>
            <person name="Oh H.-M."/>
        </authorList>
    </citation>
    <scope>NUCLEOTIDE SEQUENCE</scope>
    <source>
        <strain evidence="11">DR4.4</strain>
    </source>
</reference>
<evidence type="ECO:0000256" key="2">
    <source>
        <dbReference type="ARBA" id="ARBA00005289"/>
    </source>
</evidence>
<dbReference type="CDD" id="cd01638">
    <property type="entry name" value="CysQ"/>
    <property type="match status" value="1"/>
</dbReference>
<dbReference type="InterPro" id="IPR000760">
    <property type="entry name" value="Inositol_monophosphatase-like"/>
</dbReference>
<comment type="caution">
    <text evidence="11">The sequence shown here is derived from an EMBL/GenBank/DDBJ whole genome shotgun (WGS) entry which is preliminary data.</text>
</comment>
<feature type="binding site" evidence="9">
    <location>
        <position position="87"/>
    </location>
    <ligand>
        <name>Mg(2+)</name>
        <dbReference type="ChEBI" id="CHEBI:18420"/>
        <label>2</label>
    </ligand>
</feature>
<feature type="binding site" evidence="9">
    <location>
        <position position="84"/>
    </location>
    <ligand>
        <name>Mg(2+)</name>
        <dbReference type="ChEBI" id="CHEBI:18420"/>
        <label>1</label>
    </ligand>
</feature>
<dbReference type="Pfam" id="PF00459">
    <property type="entry name" value="Inositol_P"/>
    <property type="match status" value="1"/>
</dbReference>
<keyword evidence="12" id="KW-1185">Reference proteome</keyword>
<evidence type="ECO:0000256" key="6">
    <source>
        <dbReference type="ARBA" id="ARBA00022801"/>
    </source>
</evidence>
<feature type="binding site" evidence="9">
    <location>
        <position position="68"/>
    </location>
    <ligand>
        <name>Mg(2+)</name>
        <dbReference type="ChEBI" id="CHEBI:18420"/>
        <label>1</label>
    </ligand>
</feature>
<feature type="binding site" evidence="10">
    <location>
        <position position="87"/>
    </location>
    <ligand>
        <name>Mg(2+)</name>
        <dbReference type="ChEBI" id="CHEBI:18420"/>
        <label>1</label>
        <note>catalytic</note>
    </ligand>
</feature>
<dbReference type="PROSITE" id="PS00629">
    <property type="entry name" value="IMP_1"/>
    <property type="match status" value="1"/>
</dbReference>
<dbReference type="InterPro" id="IPR006240">
    <property type="entry name" value="CysQ"/>
</dbReference>
<dbReference type="GO" id="GO:0008441">
    <property type="term" value="F:3'(2'),5'-bisphosphate nucleotidase activity"/>
    <property type="evidence" value="ECO:0007669"/>
    <property type="project" value="UniProtKB-UniRule"/>
</dbReference>
<keyword evidence="4 9" id="KW-0997">Cell inner membrane</keyword>
<feature type="binding site" evidence="10">
    <location>
        <position position="68"/>
    </location>
    <ligand>
        <name>Mg(2+)</name>
        <dbReference type="ChEBI" id="CHEBI:18420"/>
        <label>1</label>
        <note>catalytic</note>
    </ligand>
</feature>
<feature type="binding site" evidence="10">
    <location>
        <position position="211"/>
    </location>
    <ligand>
        <name>Mg(2+)</name>
        <dbReference type="ChEBI" id="CHEBI:18420"/>
        <label>1</label>
        <note>catalytic</note>
    </ligand>
</feature>
<evidence type="ECO:0000256" key="5">
    <source>
        <dbReference type="ARBA" id="ARBA00022723"/>
    </source>
</evidence>
<dbReference type="GO" id="GO:0046854">
    <property type="term" value="P:phosphatidylinositol phosphate biosynthetic process"/>
    <property type="evidence" value="ECO:0007669"/>
    <property type="project" value="InterPro"/>
</dbReference>
<feature type="binding site" evidence="9">
    <location>
        <position position="86"/>
    </location>
    <ligand>
        <name>Mg(2+)</name>
        <dbReference type="ChEBI" id="CHEBI:18420"/>
        <label>1</label>
    </ligand>
</feature>
<dbReference type="InterPro" id="IPR050725">
    <property type="entry name" value="CysQ/Inositol_MonoPase"/>
</dbReference>
<dbReference type="AlphaFoldDB" id="A0A931H6X2"/>
<comment type="cofactor">
    <cofactor evidence="9 10">
        <name>Mg(2+)</name>
        <dbReference type="ChEBI" id="CHEBI:18420"/>
    </cofactor>
</comment>
<comment type="similarity">
    <text evidence="2 9">Belongs to the inositol monophosphatase superfamily. CysQ family.</text>
</comment>
<evidence type="ECO:0000313" key="11">
    <source>
        <dbReference type="EMBL" id="MBG9389799.1"/>
    </source>
</evidence>
<dbReference type="InterPro" id="IPR020583">
    <property type="entry name" value="Inositol_monoP_metal-BS"/>
</dbReference>
<dbReference type="Gene3D" id="3.30.540.10">
    <property type="entry name" value="Fructose-1,6-Bisphosphatase, subunit A, domain 1"/>
    <property type="match status" value="1"/>
</dbReference>
<feature type="binding site" evidence="10">
    <location>
        <position position="86"/>
    </location>
    <ligand>
        <name>Mg(2+)</name>
        <dbReference type="ChEBI" id="CHEBI:18420"/>
        <label>1</label>
        <note>catalytic</note>
    </ligand>
</feature>
<evidence type="ECO:0000256" key="4">
    <source>
        <dbReference type="ARBA" id="ARBA00022519"/>
    </source>
</evidence>
<dbReference type="PANTHER" id="PTHR43028:SF5">
    <property type="entry name" value="3'(2'),5'-BISPHOSPHATE NUCLEOTIDASE 1"/>
    <property type="match status" value="1"/>
</dbReference>
<keyword evidence="8 9" id="KW-0472">Membrane</keyword>
<dbReference type="Proteomes" id="UP000651050">
    <property type="component" value="Unassembled WGS sequence"/>
</dbReference>
<feature type="binding site" evidence="9">
    <location>
        <begin position="86"/>
        <end position="89"/>
    </location>
    <ligand>
        <name>substrate</name>
    </ligand>
</feature>
<organism evidence="11 12">
    <name type="scientific">Caenimonas aquaedulcis</name>
    <dbReference type="NCBI Taxonomy" id="2793270"/>
    <lineage>
        <taxon>Bacteria</taxon>
        <taxon>Pseudomonadati</taxon>
        <taxon>Pseudomonadota</taxon>
        <taxon>Betaproteobacteria</taxon>
        <taxon>Burkholderiales</taxon>
        <taxon>Comamonadaceae</taxon>
        <taxon>Caenimonas</taxon>
    </lineage>
</organism>
<dbReference type="EC" id="3.1.3.7" evidence="9"/>
<evidence type="ECO:0000313" key="12">
    <source>
        <dbReference type="Proteomes" id="UP000651050"/>
    </source>
</evidence>
<evidence type="ECO:0000256" key="8">
    <source>
        <dbReference type="ARBA" id="ARBA00023136"/>
    </source>
</evidence>
<gene>
    <name evidence="9 11" type="primary">cysQ</name>
    <name evidence="11" type="ORF">I5803_17345</name>
</gene>
<dbReference type="HAMAP" id="MF_02095">
    <property type="entry name" value="CysQ"/>
    <property type="match status" value="1"/>
</dbReference>
<dbReference type="GO" id="GO:0005886">
    <property type="term" value="C:plasma membrane"/>
    <property type="evidence" value="ECO:0007669"/>
    <property type="project" value="UniProtKB-SubCell"/>
</dbReference>
<keyword evidence="7 9" id="KW-0460">Magnesium</keyword>
<dbReference type="SUPFAM" id="SSF56655">
    <property type="entry name" value="Carbohydrate phosphatase"/>
    <property type="match status" value="1"/>
</dbReference>
<name>A0A931H6X2_9BURK</name>
<accession>A0A931H6X2</accession>
<dbReference type="PRINTS" id="PR00377">
    <property type="entry name" value="IMPHPHTASES"/>
</dbReference>
<evidence type="ECO:0000256" key="9">
    <source>
        <dbReference type="HAMAP-Rule" id="MF_02095"/>
    </source>
</evidence>
<dbReference type="GO" id="GO:0000103">
    <property type="term" value="P:sulfate assimilation"/>
    <property type="evidence" value="ECO:0007669"/>
    <property type="project" value="TreeGrafter"/>
</dbReference>
<dbReference type="InterPro" id="IPR020550">
    <property type="entry name" value="Inositol_monophosphatase_CS"/>
</dbReference>
<evidence type="ECO:0000256" key="1">
    <source>
        <dbReference type="ARBA" id="ARBA00001625"/>
    </source>
</evidence>